<gene>
    <name evidence="2" type="ORF">IWQ62_006255</name>
</gene>
<dbReference type="Proteomes" id="UP001150925">
    <property type="component" value="Unassembled WGS sequence"/>
</dbReference>
<feature type="region of interest" description="Disordered" evidence="1">
    <location>
        <begin position="199"/>
        <end position="219"/>
    </location>
</feature>
<keyword evidence="3" id="KW-1185">Reference proteome</keyword>
<reference evidence="2" key="1">
    <citation type="submission" date="2022-07" db="EMBL/GenBank/DDBJ databases">
        <title>Phylogenomic reconstructions and comparative analyses of Kickxellomycotina fungi.</title>
        <authorList>
            <person name="Reynolds N.K."/>
            <person name="Stajich J.E."/>
            <person name="Barry K."/>
            <person name="Grigoriev I.V."/>
            <person name="Crous P."/>
            <person name="Smith M.E."/>
        </authorList>
    </citation>
    <scope>NUCLEOTIDE SEQUENCE</scope>
    <source>
        <strain evidence="2">RSA 1196</strain>
    </source>
</reference>
<accession>A0A9W8E3S6</accession>
<organism evidence="2 3">
    <name type="scientific">Dispira parvispora</name>
    <dbReference type="NCBI Taxonomy" id="1520584"/>
    <lineage>
        <taxon>Eukaryota</taxon>
        <taxon>Fungi</taxon>
        <taxon>Fungi incertae sedis</taxon>
        <taxon>Zoopagomycota</taxon>
        <taxon>Kickxellomycotina</taxon>
        <taxon>Dimargaritomycetes</taxon>
        <taxon>Dimargaritales</taxon>
        <taxon>Dimargaritaceae</taxon>
        <taxon>Dispira</taxon>
    </lineage>
</organism>
<dbReference type="AlphaFoldDB" id="A0A9W8E3S6"/>
<comment type="caution">
    <text evidence="2">The sequence shown here is derived from an EMBL/GenBank/DDBJ whole genome shotgun (WGS) entry which is preliminary data.</text>
</comment>
<evidence type="ECO:0000256" key="1">
    <source>
        <dbReference type="SAM" id="MobiDB-lite"/>
    </source>
</evidence>
<evidence type="ECO:0000313" key="2">
    <source>
        <dbReference type="EMBL" id="KAJ1952292.1"/>
    </source>
</evidence>
<protein>
    <submittedName>
        <fullName evidence="2">Uncharacterized protein</fullName>
    </submittedName>
</protein>
<name>A0A9W8E3S6_9FUNG</name>
<dbReference type="EMBL" id="JANBPY010003247">
    <property type="protein sequence ID" value="KAJ1952292.1"/>
    <property type="molecule type" value="Genomic_DNA"/>
</dbReference>
<proteinExistence type="predicted"/>
<dbReference type="OrthoDB" id="2801544at2759"/>
<sequence length="356" mass="40095">MPNNRFAYHHVVNLPSPCVDDADPLGLYDDQFAPLRGNGPMEGLLTPLFQYQRATIMRMLHQELYPPGYVPTLGELPPDTYPPEFRSRPVACPYNCGKHHYSPAVSPLPYTDFPDSRNVTVRMRGGILAEDSRTGKTLECLALILLTKHQPACPTALDMPFTKVSCCLTYHHYLKCTLFPPYHYHGRHTNRAKKIKNGNTFSRTSTAGGPATGKMNTKVPPCLPRNGIVPPLRYLALRKIGHFPELIGAARESKLSPDLKELLHRTGPIYIQDREFSAACLENPKNVSPENTLHHREDIVVFTRDTFDIHKFKDVLESALSQVPSAWQRLTRTNLGYFGNRDTLPIQPAYPSRATL</sequence>
<evidence type="ECO:0000313" key="3">
    <source>
        <dbReference type="Proteomes" id="UP001150925"/>
    </source>
</evidence>
<feature type="non-terminal residue" evidence="2">
    <location>
        <position position="356"/>
    </location>
</feature>